<evidence type="ECO:0000313" key="2">
    <source>
        <dbReference type="EMBL" id="OGZ65746.1"/>
    </source>
</evidence>
<dbReference type="AlphaFoldDB" id="A0A1G2HT74"/>
<name>A0A1G2HT74_9BACT</name>
<evidence type="ECO:0000256" key="1">
    <source>
        <dbReference type="SAM" id="Phobius"/>
    </source>
</evidence>
<dbReference type="Proteomes" id="UP000178774">
    <property type="component" value="Unassembled WGS sequence"/>
</dbReference>
<keyword evidence="1" id="KW-1133">Transmembrane helix</keyword>
<proteinExistence type="predicted"/>
<comment type="caution">
    <text evidence="2">The sequence shown here is derived from an EMBL/GenBank/DDBJ whole genome shotgun (WGS) entry which is preliminary data.</text>
</comment>
<gene>
    <name evidence="2" type="ORF">A2822_00020</name>
</gene>
<organism evidence="2 3">
    <name type="scientific">Candidatus Staskawiczbacteria bacterium RIFCSPHIGHO2_01_FULL_41_41</name>
    <dbReference type="NCBI Taxonomy" id="1802203"/>
    <lineage>
        <taxon>Bacteria</taxon>
        <taxon>Candidatus Staskawicziibacteriota</taxon>
    </lineage>
</organism>
<accession>A0A1G2HT74</accession>
<protein>
    <submittedName>
        <fullName evidence="2">Uncharacterized protein</fullName>
    </submittedName>
</protein>
<feature type="transmembrane region" description="Helical" evidence="1">
    <location>
        <begin position="21"/>
        <end position="43"/>
    </location>
</feature>
<evidence type="ECO:0000313" key="3">
    <source>
        <dbReference type="Proteomes" id="UP000178774"/>
    </source>
</evidence>
<keyword evidence="1" id="KW-0812">Transmembrane</keyword>
<keyword evidence="1" id="KW-0472">Membrane</keyword>
<dbReference type="EMBL" id="MHOP01000016">
    <property type="protein sequence ID" value="OGZ65746.1"/>
    <property type="molecule type" value="Genomic_DNA"/>
</dbReference>
<reference evidence="2 3" key="1">
    <citation type="journal article" date="2016" name="Nat. Commun.">
        <title>Thousands of microbial genomes shed light on interconnected biogeochemical processes in an aquifer system.</title>
        <authorList>
            <person name="Anantharaman K."/>
            <person name="Brown C.T."/>
            <person name="Hug L.A."/>
            <person name="Sharon I."/>
            <person name="Castelle C.J."/>
            <person name="Probst A.J."/>
            <person name="Thomas B.C."/>
            <person name="Singh A."/>
            <person name="Wilkins M.J."/>
            <person name="Karaoz U."/>
            <person name="Brodie E.L."/>
            <person name="Williams K.H."/>
            <person name="Hubbard S.S."/>
            <person name="Banfield J.F."/>
        </authorList>
    </citation>
    <scope>NUCLEOTIDE SEQUENCE [LARGE SCALE GENOMIC DNA]</scope>
</reference>
<sequence>MILPMNSKNSKKSQRRGQMEAIGLVIIVILITLGMLFLATFALQSDSQKKIFTRKGLSYSAMSAVMKTTVSADAECFAQGFGSGTPKLGADIIENCVKYRGVNDPIYQCKGPITKQPLHSCDFFREMTEYLLDQTLGGWNKNYEFRSQLISLDGSTPIELVEIKVDGGCPPVRDRDSSGLFPINTEAGLVENVLFLCD</sequence>